<dbReference type="Pfam" id="PF10369">
    <property type="entry name" value="ALS_ss_C"/>
    <property type="match status" value="1"/>
</dbReference>
<dbReference type="NCBIfam" id="NF008864">
    <property type="entry name" value="PRK11895.1"/>
    <property type="match status" value="1"/>
</dbReference>
<feature type="domain" description="ACT" evidence="9">
    <location>
        <begin position="9"/>
        <end position="83"/>
    </location>
</feature>
<evidence type="ECO:0000313" key="10">
    <source>
        <dbReference type="EMBL" id="MFM9413604.1"/>
    </source>
</evidence>
<reference evidence="10 11" key="1">
    <citation type="journal article" date="2016" name="Int. J. Syst. Evol. Microbiol.">
        <title>Peptococcus simiae sp. nov., isolated from rhesus macaque faeces and emended description of the genus Peptococcus.</title>
        <authorList>
            <person name="Shkoporov A.N."/>
            <person name="Efimov B.A."/>
            <person name="Kondova I."/>
            <person name="Ouwerling B."/>
            <person name="Chaplin A.V."/>
            <person name="Shcherbakova V.A."/>
            <person name="Langermans J.A.M."/>
        </authorList>
    </citation>
    <scope>NUCLEOTIDE SEQUENCE [LARGE SCALE GENOMIC DNA]</scope>
    <source>
        <strain evidence="10 11">M108</strain>
    </source>
</reference>
<dbReference type="PROSITE" id="PS51671">
    <property type="entry name" value="ACT"/>
    <property type="match status" value="1"/>
</dbReference>
<dbReference type="Gene3D" id="3.30.70.260">
    <property type="match status" value="1"/>
</dbReference>
<dbReference type="InterPro" id="IPR027271">
    <property type="entry name" value="Acetolactate_synth/TF_NikR_C"/>
</dbReference>
<comment type="caution">
    <text evidence="10">The sequence shown here is derived from an EMBL/GenBank/DDBJ whole genome shotgun (WGS) entry which is preliminary data.</text>
</comment>
<evidence type="ECO:0000256" key="4">
    <source>
        <dbReference type="ARBA" id="ARBA00011744"/>
    </source>
</evidence>
<keyword evidence="11" id="KW-1185">Reference proteome</keyword>
<dbReference type="PANTHER" id="PTHR30239:SF0">
    <property type="entry name" value="ACETOLACTATE SYNTHASE SMALL SUBUNIT 1, CHLOROPLASTIC"/>
    <property type="match status" value="1"/>
</dbReference>
<keyword evidence="8 10" id="KW-0808">Transferase</keyword>
<dbReference type="InterPro" id="IPR045865">
    <property type="entry name" value="ACT-like_dom_sf"/>
</dbReference>
<dbReference type="GO" id="GO:0003984">
    <property type="term" value="F:acetolactate synthase activity"/>
    <property type="evidence" value="ECO:0007669"/>
    <property type="project" value="UniProtKB-EC"/>
</dbReference>
<comment type="subunit">
    <text evidence="4 8">Dimer of large and small chains.</text>
</comment>
<dbReference type="NCBIfam" id="TIGR00119">
    <property type="entry name" value="acolac_sm"/>
    <property type="match status" value="1"/>
</dbReference>
<dbReference type="CDD" id="cd04878">
    <property type="entry name" value="ACT_AHAS"/>
    <property type="match status" value="1"/>
</dbReference>
<evidence type="ECO:0000256" key="5">
    <source>
        <dbReference type="ARBA" id="ARBA00022605"/>
    </source>
</evidence>
<dbReference type="PANTHER" id="PTHR30239">
    <property type="entry name" value="ACETOLACTATE SYNTHASE SMALL SUBUNIT"/>
    <property type="match status" value="1"/>
</dbReference>
<gene>
    <name evidence="10" type="primary">ilvN</name>
    <name evidence="10" type="ORF">ACKQTC_04410</name>
</gene>
<name>A0ABW9GYC1_9FIRM</name>
<dbReference type="RefSeq" id="WP_408977221.1">
    <property type="nucleotide sequence ID" value="NZ_JBJUVG010000004.1"/>
</dbReference>
<evidence type="ECO:0000256" key="1">
    <source>
        <dbReference type="ARBA" id="ARBA00004974"/>
    </source>
</evidence>
<comment type="pathway">
    <text evidence="1 8">Amino-acid biosynthesis; L-isoleucine biosynthesis; L-isoleucine from 2-oxobutanoate: step 1/4.</text>
</comment>
<evidence type="ECO:0000313" key="11">
    <source>
        <dbReference type="Proteomes" id="UP001631949"/>
    </source>
</evidence>
<dbReference type="InterPro" id="IPR039557">
    <property type="entry name" value="AHAS_ACT"/>
</dbReference>
<comment type="similarity">
    <text evidence="3 8">Belongs to the acetolactate synthase small subunit family.</text>
</comment>
<dbReference type="EC" id="2.2.1.6" evidence="8"/>
<evidence type="ECO:0000259" key="9">
    <source>
        <dbReference type="PROSITE" id="PS51671"/>
    </source>
</evidence>
<dbReference type="SUPFAM" id="SSF55021">
    <property type="entry name" value="ACT-like"/>
    <property type="match status" value="2"/>
</dbReference>
<evidence type="ECO:0000256" key="6">
    <source>
        <dbReference type="ARBA" id="ARBA00023304"/>
    </source>
</evidence>
<protein>
    <recommendedName>
        <fullName evidence="8">Acetolactate synthase small subunit</fullName>
        <shortName evidence="8">AHAS</shortName>
        <shortName evidence="8">ALS</shortName>
        <ecNumber evidence="8">2.2.1.6</ecNumber>
    </recommendedName>
    <alternativeName>
        <fullName evidence="8">Acetohydroxy-acid synthase small subunit</fullName>
    </alternativeName>
</protein>
<accession>A0ABW9GYC1</accession>
<dbReference type="EMBL" id="JBJUVG010000004">
    <property type="protein sequence ID" value="MFM9413604.1"/>
    <property type="molecule type" value="Genomic_DNA"/>
</dbReference>
<comment type="pathway">
    <text evidence="2 8">Amino-acid biosynthesis; L-valine biosynthesis; L-valine from pyruvate: step 1/4.</text>
</comment>
<dbReference type="Pfam" id="PF22629">
    <property type="entry name" value="ACT_AHAS_ss"/>
    <property type="match status" value="1"/>
</dbReference>
<organism evidence="10 11">
    <name type="scientific">Peptococcus simiae</name>
    <dbReference type="NCBI Taxonomy" id="1643805"/>
    <lineage>
        <taxon>Bacteria</taxon>
        <taxon>Bacillati</taxon>
        <taxon>Bacillota</taxon>
        <taxon>Clostridia</taxon>
        <taxon>Eubacteriales</taxon>
        <taxon>Peptococcaceae</taxon>
        <taxon>Peptococcus</taxon>
    </lineage>
</organism>
<proteinExistence type="inferred from homology"/>
<dbReference type="Proteomes" id="UP001631949">
    <property type="component" value="Unassembled WGS sequence"/>
</dbReference>
<comment type="function">
    <text evidence="8">Catalyzes the conversion of 2 pyruvate molecules into acetolactate in the first common step of the biosynthetic pathway of the branched-amino acids such as leucine, isoleucine, and valine.</text>
</comment>
<comment type="catalytic activity">
    <reaction evidence="7 8">
        <text>2 pyruvate + H(+) = (2S)-2-acetolactate + CO2</text>
        <dbReference type="Rhea" id="RHEA:25249"/>
        <dbReference type="ChEBI" id="CHEBI:15361"/>
        <dbReference type="ChEBI" id="CHEBI:15378"/>
        <dbReference type="ChEBI" id="CHEBI:16526"/>
        <dbReference type="ChEBI" id="CHEBI:58476"/>
        <dbReference type="EC" id="2.2.1.6"/>
    </reaction>
</comment>
<dbReference type="InterPro" id="IPR054480">
    <property type="entry name" value="AHAS_small-like_ACT"/>
</dbReference>
<dbReference type="InterPro" id="IPR002912">
    <property type="entry name" value="ACT_dom"/>
</dbReference>
<evidence type="ECO:0000256" key="7">
    <source>
        <dbReference type="ARBA" id="ARBA00048670"/>
    </source>
</evidence>
<dbReference type="InterPro" id="IPR004789">
    <property type="entry name" value="Acetalactate_synth_ssu"/>
</dbReference>
<evidence type="ECO:0000256" key="2">
    <source>
        <dbReference type="ARBA" id="ARBA00005025"/>
    </source>
</evidence>
<evidence type="ECO:0000256" key="3">
    <source>
        <dbReference type="ARBA" id="ARBA00006341"/>
    </source>
</evidence>
<keyword evidence="6 8" id="KW-0100">Branched-chain amino acid biosynthesis</keyword>
<evidence type="ECO:0000256" key="8">
    <source>
        <dbReference type="RuleBase" id="RU368092"/>
    </source>
</evidence>
<sequence>MKKPMKQEVICILAENNYGVCARIASLFGRKGYSIDTFTASTTSDTDLSRITLTLSGEEDEIKQIMAQCEKLEEVRKVALLSVQNSVLREILLVKLALDPNDGTQLSRIMEICNIYKAAVVSLSTDIMILELTGKPVKIDAFEELIQQFEIVEMSRSGATAMARKEVLGKED</sequence>
<dbReference type="InterPro" id="IPR019455">
    <property type="entry name" value="Acetolactate_synth_ssu_C"/>
</dbReference>
<keyword evidence="5 8" id="KW-0028">Amino-acid biosynthesis</keyword>
<dbReference type="Gene3D" id="3.30.70.1150">
    <property type="entry name" value="ACT-like. Chain A, domain 2"/>
    <property type="match status" value="1"/>
</dbReference>